<comment type="caution">
    <text evidence="1">The sequence shown here is derived from an EMBL/GenBank/DDBJ whole genome shotgun (WGS) entry which is preliminary data.</text>
</comment>
<organism evidence="1 2">
    <name type="scientific">Natronococcus pandeyae</name>
    <dbReference type="NCBI Taxonomy" id="2055836"/>
    <lineage>
        <taxon>Archaea</taxon>
        <taxon>Methanobacteriati</taxon>
        <taxon>Methanobacteriota</taxon>
        <taxon>Stenosarchaea group</taxon>
        <taxon>Halobacteria</taxon>
        <taxon>Halobacteriales</taxon>
        <taxon>Natrialbaceae</taxon>
        <taxon>Natronococcus</taxon>
    </lineage>
</organism>
<sequence>MTHEEREKTAAVCETCGAICVAWILSDESVVPVSTTVKCECDETVLRVFEGTETLANEE</sequence>
<dbReference type="Proteomes" id="UP000766904">
    <property type="component" value="Unassembled WGS sequence"/>
</dbReference>
<keyword evidence="2" id="KW-1185">Reference proteome</keyword>
<accession>A0A8J8Q2P7</accession>
<dbReference type="AlphaFoldDB" id="A0A8J8Q2P7"/>
<evidence type="ECO:0000313" key="2">
    <source>
        <dbReference type="Proteomes" id="UP000766904"/>
    </source>
</evidence>
<reference evidence="1" key="1">
    <citation type="submission" date="2017-11" db="EMBL/GenBank/DDBJ databases">
        <authorList>
            <person name="Kajale S.C."/>
            <person name="Sharma A."/>
        </authorList>
    </citation>
    <scope>NUCLEOTIDE SEQUENCE</scope>
    <source>
        <strain evidence="1">LS1_42</strain>
    </source>
</reference>
<protein>
    <submittedName>
        <fullName evidence="1">Uncharacterized protein</fullName>
    </submittedName>
</protein>
<evidence type="ECO:0000313" key="1">
    <source>
        <dbReference type="EMBL" id="TYL36030.1"/>
    </source>
</evidence>
<dbReference type="EMBL" id="PHNJ01000024">
    <property type="protein sequence ID" value="TYL36030.1"/>
    <property type="molecule type" value="Genomic_DNA"/>
</dbReference>
<name>A0A8J8Q2P7_9EURY</name>
<gene>
    <name evidence="1" type="ORF">CV102_24590</name>
</gene>
<proteinExistence type="predicted"/>